<dbReference type="AlphaFoldDB" id="A0A1W6ZZH4"/>
<reference evidence="1 2" key="1">
    <citation type="submission" date="2017-05" db="EMBL/GenBank/DDBJ databases">
        <title>Full genome sequence of Pseudorhodoplanes sinuspersici.</title>
        <authorList>
            <person name="Dastgheib S.M.M."/>
            <person name="Shavandi M."/>
            <person name="Tirandaz H."/>
        </authorList>
    </citation>
    <scope>NUCLEOTIDE SEQUENCE [LARGE SCALE GENOMIC DNA]</scope>
    <source>
        <strain evidence="1 2">RIPI110</strain>
    </source>
</reference>
<dbReference type="OrthoDB" id="9794948at2"/>
<dbReference type="EMBL" id="CP021112">
    <property type="protein sequence ID" value="ARQ02155.1"/>
    <property type="molecule type" value="Genomic_DNA"/>
</dbReference>
<dbReference type="PIRSF" id="PIRSF010372">
    <property type="entry name" value="PaiB"/>
    <property type="match status" value="1"/>
</dbReference>
<evidence type="ECO:0000313" key="2">
    <source>
        <dbReference type="Proteomes" id="UP000194137"/>
    </source>
</evidence>
<evidence type="ECO:0000313" key="1">
    <source>
        <dbReference type="EMBL" id="ARQ02155.1"/>
    </source>
</evidence>
<sequence length="215" mass="23555">MLYIPPHFREADKDRLHAEIARIGFATLTTVGPDGPLISHLPVVLDKTIGAFGQLRCHVARANRQWRDSDFSKAALAVFMGPDAYVSPSWYPSKKEHGKAVPTWNYVSICARGRIEVVQDRDELAAHVAELSNLHEAAFPEPWQINDAPPDYLERQLKGIVGFRFTIDALEGKMKLSQNRSEADRSGVAAGLSVSPDASAQAIAGMMTTANSSKT</sequence>
<organism evidence="1 2">
    <name type="scientific">Pseudorhodoplanes sinuspersici</name>
    <dbReference type="NCBI Taxonomy" id="1235591"/>
    <lineage>
        <taxon>Bacteria</taxon>
        <taxon>Pseudomonadati</taxon>
        <taxon>Pseudomonadota</taxon>
        <taxon>Alphaproteobacteria</taxon>
        <taxon>Hyphomicrobiales</taxon>
        <taxon>Pseudorhodoplanes</taxon>
    </lineage>
</organism>
<dbReference type="SUPFAM" id="SSF50475">
    <property type="entry name" value="FMN-binding split barrel"/>
    <property type="match status" value="1"/>
</dbReference>
<keyword evidence="2" id="KW-1185">Reference proteome</keyword>
<accession>A0A1W6ZZH4</accession>
<gene>
    <name evidence="1" type="ORF">CAK95_25930</name>
</gene>
<dbReference type="PANTHER" id="PTHR35802">
    <property type="entry name" value="PROTEASE SYNTHASE AND SPORULATION PROTEIN PAI 2"/>
    <property type="match status" value="1"/>
</dbReference>
<dbReference type="RefSeq" id="WP_086090585.1">
    <property type="nucleotide sequence ID" value="NZ_CP021112.1"/>
</dbReference>
<dbReference type="STRING" id="1235591.CAK95_25930"/>
<protein>
    <submittedName>
        <fullName evidence="1">Transcriptional regulator</fullName>
    </submittedName>
</protein>
<dbReference type="KEGG" id="psin:CAK95_25930"/>
<dbReference type="PANTHER" id="PTHR35802:SF1">
    <property type="entry name" value="PROTEASE SYNTHASE AND SPORULATION PROTEIN PAI 2"/>
    <property type="match status" value="1"/>
</dbReference>
<name>A0A1W6ZZH4_9HYPH</name>
<dbReference type="InterPro" id="IPR007396">
    <property type="entry name" value="TR_PAI2-type"/>
</dbReference>
<dbReference type="Pfam" id="PF04299">
    <property type="entry name" value="FMN_bind_2"/>
    <property type="match status" value="1"/>
</dbReference>
<dbReference type="Gene3D" id="2.30.110.10">
    <property type="entry name" value="Electron Transport, Fmn-binding Protein, Chain A"/>
    <property type="match status" value="1"/>
</dbReference>
<proteinExistence type="predicted"/>
<dbReference type="InterPro" id="IPR012349">
    <property type="entry name" value="Split_barrel_FMN-bd"/>
</dbReference>
<dbReference type="Proteomes" id="UP000194137">
    <property type="component" value="Chromosome"/>
</dbReference>